<feature type="transmembrane region" description="Helical" evidence="1">
    <location>
        <begin position="260"/>
        <end position="277"/>
    </location>
</feature>
<evidence type="ECO:0000313" key="3">
    <source>
        <dbReference type="Proteomes" id="UP000033096"/>
    </source>
</evidence>
<reference evidence="2 3" key="1">
    <citation type="submission" date="2014-07" db="EMBL/GenBank/DDBJ databases">
        <title>Methanogenic archaea and the global carbon cycle.</title>
        <authorList>
            <person name="Henriksen J.R."/>
            <person name="Luke J."/>
            <person name="Reinhart S."/>
            <person name="Benedict M.N."/>
            <person name="Youngblut N.D."/>
            <person name="Metcalf M.E."/>
            <person name="Whitaker R.J."/>
            <person name="Metcalf W.W."/>
        </authorList>
    </citation>
    <scope>NUCLEOTIDE SEQUENCE [LARGE SCALE GENOMIC DNA]</scope>
    <source>
        <strain evidence="2 3">Z-761</strain>
        <plasmid evidence="2 3">unnamed</plasmid>
    </source>
</reference>
<evidence type="ECO:0008006" key="4">
    <source>
        <dbReference type="Google" id="ProtNLM"/>
    </source>
</evidence>
<keyword evidence="1" id="KW-0812">Transmembrane</keyword>
<sequence>MLAIYCWAKSFKQGYNFITYSVIASIPLFFAWFFATIYYMLISTLMLPLLFYILNKNTDFRYRILAIILCLVLPFTHPIISLILLLYLICMFFEETLLDHKSYKVSLRLIMIFLITSSIWYLAQYSLTKNAIEILEQAENSLLMKSSGDTTLTVATGYLNKLGYLTAVKSLIIMTFDELMYYILSFISIFIIFKNPKKDFEDLKPVSLCFISGSIFYIFLFISSRAHTPYRFINLDANMIFAPLLLGYFMVFLNKQYRKVLNLIIIISVITAIASLYQSPITTYPNDQFTAYDISGGKWLLDSKSEEIPTITLLSPLNRYSSLIYGSKYSFLHKSSVRPWSSFPADASSFETGIFPANNTQYFSITQYEKQAYSTVWKDIGQFNESHLTSINSCKNVYHIYNNQEFSTYLIRPCELPRN</sequence>
<protein>
    <recommendedName>
        <fullName evidence="4">Glycosyltransferase RgtA/B/C/D-like domain-containing protein</fullName>
    </recommendedName>
</protein>
<accession>A0A0E3PZQ9</accession>
<gene>
    <name evidence="2" type="ORF">MSVAZ_0001</name>
</gene>
<feature type="transmembrane region" description="Helical" evidence="1">
    <location>
        <begin position="171"/>
        <end position="193"/>
    </location>
</feature>
<keyword evidence="2" id="KW-0614">Plasmid</keyword>
<dbReference type="PATRIC" id="fig|1434123.4.peg.4299"/>
<name>A0A0E3PZQ9_9EURY</name>
<feature type="transmembrane region" description="Helical" evidence="1">
    <location>
        <begin position="62"/>
        <end position="93"/>
    </location>
</feature>
<proteinExistence type="predicted"/>
<feature type="transmembrane region" description="Helical" evidence="1">
    <location>
        <begin position="205"/>
        <end position="226"/>
    </location>
</feature>
<organism evidence="2 3">
    <name type="scientific">Methanosarcina vacuolata Z-761</name>
    <dbReference type="NCBI Taxonomy" id="1434123"/>
    <lineage>
        <taxon>Archaea</taxon>
        <taxon>Methanobacteriati</taxon>
        <taxon>Methanobacteriota</taxon>
        <taxon>Stenosarchaea group</taxon>
        <taxon>Methanomicrobia</taxon>
        <taxon>Methanosarcinales</taxon>
        <taxon>Methanosarcinaceae</taxon>
        <taxon>Methanosarcina</taxon>
    </lineage>
</organism>
<evidence type="ECO:0000313" key="2">
    <source>
        <dbReference type="EMBL" id="AKB42270.1"/>
    </source>
</evidence>
<dbReference type="EMBL" id="CP009519">
    <property type="protein sequence ID" value="AKB42270.1"/>
    <property type="molecule type" value="Genomic_DNA"/>
</dbReference>
<feature type="transmembrane region" description="Helical" evidence="1">
    <location>
        <begin position="232"/>
        <end position="253"/>
    </location>
</feature>
<dbReference type="HOGENOM" id="CLU_031443_0_0_2"/>
<geneLocation type="plasmid" evidence="2 3">
    <name>unnamed</name>
</geneLocation>
<evidence type="ECO:0000256" key="1">
    <source>
        <dbReference type="SAM" id="Phobius"/>
    </source>
</evidence>
<dbReference type="Proteomes" id="UP000033096">
    <property type="component" value="Plasmid unnamed"/>
</dbReference>
<dbReference type="AlphaFoldDB" id="A0A0E3PZQ9"/>
<dbReference type="KEGG" id="mvc:MSVAZ_0001"/>
<keyword evidence="3" id="KW-1185">Reference proteome</keyword>
<feature type="transmembrane region" description="Helical" evidence="1">
    <location>
        <begin position="17"/>
        <end position="42"/>
    </location>
</feature>
<keyword evidence="1" id="KW-0472">Membrane</keyword>
<keyword evidence="1" id="KW-1133">Transmembrane helix</keyword>
<feature type="transmembrane region" description="Helical" evidence="1">
    <location>
        <begin position="105"/>
        <end position="123"/>
    </location>
</feature>